<gene>
    <name evidence="1" type="ORF">PIB30_106535</name>
</gene>
<organism evidence="1 2">
    <name type="scientific">Stylosanthes scabra</name>
    <dbReference type="NCBI Taxonomy" id="79078"/>
    <lineage>
        <taxon>Eukaryota</taxon>
        <taxon>Viridiplantae</taxon>
        <taxon>Streptophyta</taxon>
        <taxon>Embryophyta</taxon>
        <taxon>Tracheophyta</taxon>
        <taxon>Spermatophyta</taxon>
        <taxon>Magnoliopsida</taxon>
        <taxon>eudicotyledons</taxon>
        <taxon>Gunneridae</taxon>
        <taxon>Pentapetalae</taxon>
        <taxon>rosids</taxon>
        <taxon>fabids</taxon>
        <taxon>Fabales</taxon>
        <taxon>Fabaceae</taxon>
        <taxon>Papilionoideae</taxon>
        <taxon>50 kb inversion clade</taxon>
        <taxon>dalbergioids sensu lato</taxon>
        <taxon>Dalbergieae</taxon>
        <taxon>Pterocarpus clade</taxon>
        <taxon>Stylosanthes</taxon>
    </lineage>
</organism>
<sequence>KWRRRSLVKTSVALVCSLRPRELCMVGLTRKFSLSHLWSPPICIFELRREMRLTMDGAAEEDYVIEAAGPFDRLPFQAA</sequence>
<dbReference type="EMBL" id="JASCZI010125062">
    <property type="protein sequence ID" value="MED6166177.1"/>
    <property type="molecule type" value="Genomic_DNA"/>
</dbReference>
<accession>A0ABU6UXW2</accession>
<protein>
    <submittedName>
        <fullName evidence="1">Uncharacterized protein</fullName>
    </submittedName>
</protein>
<evidence type="ECO:0000313" key="2">
    <source>
        <dbReference type="Proteomes" id="UP001341840"/>
    </source>
</evidence>
<keyword evidence="2" id="KW-1185">Reference proteome</keyword>
<name>A0ABU6UXW2_9FABA</name>
<comment type="caution">
    <text evidence="1">The sequence shown here is derived from an EMBL/GenBank/DDBJ whole genome shotgun (WGS) entry which is preliminary data.</text>
</comment>
<dbReference type="Proteomes" id="UP001341840">
    <property type="component" value="Unassembled WGS sequence"/>
</dbReference>
<feature type="non-terminal residue" evidence="1">
    <location>
        <position position="1"/>
    </location>
</feature>
<proteinExistence type="predicted"/>
<evidence type="ECO:0000313" key="1">
    <source>
        <dbReference type="EMBL" id="MED6166177.1"/>
    </source>
</evidence>
<reference evidence="1 2" key="1">
    <citation type="journal article" date="2023" name="Plants (Basel)">
        <title>Bridging the Gap: Combining Genomics and Transcriptomics Approaches to Understand Stylosanthes scabra, an Orphan Legume from the Brazilian Caatinga.</title>
        <authorList>
            <person name="Ferreira-Neto J.R.C."/>
            <person name="da Silva M.D."/>
            <person name="Binneck E."/>
            <person name="de Melo N.F."/>
            <person name="da Silva R.H."/>
            <person name="de Melo A.L.T.M."/>
            <person name="Pandolfi V."/>
            <person name="Bustamante F.O."/>
            <person name="Brasileiro-Vidal A.C."/>
            <person name="Benko-Iseppon A.M."/>
        </authorList>
    </citation>
    <scope>NUCLEOTIDE SEQUENCE [LARGE SCALE GENOMIC DNA]</scope>
    <source>
        <tissue evidence="1">Leaves</tissue>
    </source>
</reference>